<comment type="pathway">
    <text evidence="3">Protein modification.</text>
</comment>
<keyword evidence="2" id="KW-0677">Repeat</keyword>
<evidence type="ECO:0000256" key="2">
    <source>
        <dbReference type="ARBA" id="ARBA00022737"/>
    </source>
</evidence>
<dbReference type="InterPro" id="IPR015943">
    <property type="entry name" value="WD40/YVTN_repeat-like_dom_sf"/>
</dbReference>
<evidence type="ECO:0000256" key="3">
    <source>
        <dbReference type="ARBA" id="ARBA00043952"/>
    </source>
</evidence>
<dbReference type="Proteomes" id="UP000247810">
    <property type="component" value="Unassembled WGS sequence"/>
</dbReference>
<dbReference type="PANTHER" id="PTHR46042">
    <property type="entry name" value="DIPHTHINE METHYLTRANSFERASE"/>
    <property type="match status" value="1"/>
</dbReference>
<keyword evidence="1" id="KW-0853">WD repeat</keyword>
<dbReference type="InterPro" id="IPR052415">
    <property type="entry name" value="Diphthine_MTase"/>
</dbReference>
<feature type="compositionally biased region" description="Low complexity" evidence="4">
    <location>
        <begin position="239"/>
        <end position="250"/>
    </location>
</feature>
<protein>
    <recommendedName>
        <fullName evidence="7">WD40 repeat-like protein</fullName>
    </recommendedName>
</protein>
<sequence length="455" mass="48990">MAPQHPSSATTVFLDQPPSCLQFHPSSPNHLVIGTYLLSEHSNAADGSIQQTKTGSLQLWHLEPATHQLSLIEKFPIAHAVFDLHFHPQDPTLLAIVTSAGCVSFFRVALPSDTTTTTTTTTAAAANADGSPSNSSIITHLTTHQAHPTPNIPALFLAWTPPSWPLLPPQEPQPNSNSNSNPNPSSIFGFAITFSDGSTTLFTSHSPPSHQFQITNVASFNATQPIEVWFVALATIPSSSSSSSSPSPSSDGNEPQSRIPYMFTGNDFGSVHTRSFDPLTMASPDAMDDGNAGMILNHDDRGRHHTAGVTAILPLPIPLDVTGGAPWLLTGSYDESLRVYSASRRGEVLGEVGLGGGVWRLQVLESVLGGSEWVGLVLASCMHGGTRVVRVRVGFGERDEEGCEMEVLAEFTEHESMNYASDVWRVGDEVQRREKVVVVSSSFYDRRVCVWTVDV</sequence>
<dbReference type="PANTHER" id="PTHR46042:SF1">
    <property type="entry name" value="DIPHTHINE METHYLTRANSFERASE"/>
    <property type="match status" value="1"/>
</dbReference>
<dbReference type="GO" id="GO:0017183">
    <property type="term" value="P:protein histidyl modification to diphthamide"/>
    <property type="evidence" value="ECO:0007669"/>
    <property type="project" value="TreeGrafter"/>
</dbReference>
<dbReference type="Gene3D" id="2.130.10.10">
    <property type="entry name" value="YVTN repeat-like/Quinoprotein amine dehydrogenase"/>
    <property type="match status" value="2"/>
</dbReference>
<evidence type="ECO:0000256" key="4">
    <source>
        <dbReference type="SAM" id="MobiDB-lite"/>
    </source>
</evidence>
<evidence type="ECO:0000256" key="1">
    <source>
        <dbReference type="ARBA" id="ARBA00022574"/>
    </source>
</evidence>
<dbReference type="GO" id="GO:0061685">
    <property type="term" value="F:diphthine methylesterase activity"/>
    <property type="evidence" value="ECO:0007669"/>
    <property type="project" value="TreeGrafter"/>
</dbReference>
<evidence type="ECO:0000313" key="5">
    <source>
        <dbReference type="EMBL" id="PYH89175.1"/>
    </source>
</evidence>
<dbReference type="EMBL" id="KZ826044">
    <property type="protein sequence ID" value="PYH89175.1"/>
    <property type="molecule type" value="Genomic_DNA"/>
</dbReference>
<evidence type="ECO:0008006" key="7">
    <source>
        <dbReference type="Google" id="ProtNLM"/>
    </source>
</evidence>
<feature type="region of interest" description="Disordered" evidence="4">
    <location>
        <begin position="239"/>
        <end position="260"/>
    </location>
</feature>
<dbReference type="VEuPathDB" id="FungiDB:BO71DRAFT_423183"/>
<name>A0A319CV75_9EURO</name>
<evidence type="ECO:0000313" key="6">
    <source>
        <dbReference type="Proteomes" id="UP000247810"/>
    </source>
</evidence>
<organism evidence="5 6">
    <name type="scientific">Aspergillus ellipticus CBS 707.79</name>
    <dbReference type="NCBI Taxonomy" id="1448320"/>
    <lineage>
        <taxon>Eukaryota</taxon>
        <taxon>Fungi</taxon>
        <taxon>Dikarya</taxon>
        <taxon>Ascomycota</taxon>
        <taxon>Pezizomycotina</taxon>
        <taxon>Eurotiomycetes</taxon>
        <taxon>Eurotiomycetidae</taxon>
        <taxon>Eurotiales</taxon>
        <taxon>Aspergillaceae</taxon>
        <taxon>Aspergillus</taxon>
        <taxon>Aspergillus subgen. Circumdati</taxon>
    </lineage>
</organism>
<reference evidence="5 6" key="1">
    <citation type="submission" date="2018-02" db="EMBL/GenBank/DDBJ databases">
        <title>The genomes of Aspergillus section Nigri reveals drivers in fungal speciation.</title>
        <authorList>
            <consortium name="DOE Joint Genome Institute"/>
            <person name="Vesth T.C."/>
            <person name="Nybo J."/>
            <person name="Theobald S."/>
            <person name="Brandl J."/>
            <person name="Frisvad J.C."/>
            <person name="Nielsen K.F."/>
            <person name="Lyhne E.K."/>
            <person name="Kogle M.E."/>
            <person name="Kuo A."/>
            <person name="Riley R."/>
            <person name="Clum A."/>
            <person name="Nolan M."/>
            <person name="Lipzen A."/>
            <person name="Salamov A."/>
            <person name="Henrissat B."/>
            <person name="Wiebenga A."/>
            <person name="De vries R.P."/>
            <person name="Grigoriev I.V."/>
            <person name="Mortensen U.H."/>
            <person name="Andersen M.R."/>
            <person name="Baker S.E."/>
        </authorList>
    </citation>
    <scope>NUCLEOTIDE SEQUENCE [LARGE SCALE GENOMIC DNA]</scope>
    <source>
        <strain evidence="5 6">CBS 707.79</strain>
    </source>
</reference>
<dbReference type="AlphaFoldDB" id="A0A319CV75"/>
<dbReference type="InterPro" id="IPR036322">
    <property type="entry name" value="WD40_repeat_dom_sf"/>
</dbReference>
<dbReference type="OrthoDB" id="1930760at2759"/>
<dbReference type="GO" id="GO:0005737">
    <property type="term" value="C:cytoplasm"/>
    <property type="evidence" value="ECO:0007669"/>
    <property type="project" value="TreeGrafter"/>
</dbReference>
<dbReference type="SUPFAM" id="SSF50978">
    <property type="entry name" value="WD40 repeat-like"/>
    <property type="match status" value="1"/>
</dbReference>
<dbReference type="STRING" id="1448320.A0A319CV75"/>
<keyword evidence="6" id="KW-1185">Reference proteome</keyword>
<proteinExistence type="predicted"/>
<accession>A0A319CV75</accession>
<gene>
    <name evidence="5" type="ORF">BO71DRAFT_423183</name>
</gene>